<dbReference type="EMBL" id="ADLN01000010">
    <property type="protein sequence ID" value="EHI60871.1"/>
    <property type="molecule type" value="Genomic_DNA"/>
</dbReference>
<dbReference type="PROSITE" id="PS50928">
    <property type="entry name" value="ABC_TM1"/>
    <property type="match status" value="1"/>
</dbReference>
<evidence type="ECO:0000256" key="7">
    <source>
        <dbReference type="RuleBase" id="RU363032"/>
    </source>
</evidence>
<dbReference type="PANTHER" id="PTHR43744:SF12">
    <property type="entry name" value="ABC TRANSPORTER PERMEASE PROTEIN MG189-RELATED"/>
    <property type="match status" value="1"/>
</dbReference>
<dbReference type="InterPro" id="IPR000515">
    <property type="entry name" value="MetI-like"/>
</dbReference>
<dbReference type="InterPro" id="IPR035906">
    <property type="entry name" value="MetI-like_sf"/>
</dbReference>
<dbReference type="Proteomes" id="UP000005384">
    <property type="component" value="Unassembled WGS sequence"/>
</dbReference>
<keyword evidence="4 7" id="KW-0812">Transmembrane</keyword>
<dbReference type="Gene3D" id="1.10.3720.10">
    <property type="entry name" value="MetI-like"/>
    <property type="match status" value="1"/>
</dbReference>
<evidence type="ECO:0000313" key="9">
    <source>
        <dbReference type="EMBL" id="EHI60871.1"/>
    </source>
</evidence>
<dbReference type="CDD" id="cd06261">
    <property type="entry name" value="TM_PBP2"/>
    <property type="match status" value="1"/>
</dbReference>
<feature type="transmembrane region" description="Helical" evidence="7">
    <location>
        <begin position="187"/>
        <end position="212"/>
    </location>
</feature>
<feature type="transmembrane region" description="Helical" evidence="7">
    <location>
        <begin position="245"/>
        <end position="264"/>
    </location>
</feature>
<dbReference type="PATRIC" id="fig|742737.3.peg.1166"/>
<evidence type="ECO:0000256" key="2">
    <source>
        <dbReference type="ARBA" id="ARBA00022448"/>
    </source>
</evidence>
<comment type="subcellular location">
    <subcellularLocation>
        <location evidence="1 7">Cell membrane</location>
        <topology evidence="1 7">Multi-pass membrane protein</topology>
    </subcellularLocation>
</comment>
<protein>
    <recommendedName>
        <fullName evidence="8">ABC transmembrane type-1 domain-containing protein</fullName>
    </recommendedName>
</protein>
<gene>
    <name evidence="9" type="ORF">HMPREF9473_01161</name>
</gene>
<comment type="similarity">
    <text evidence="7">Belongs to the binding-protein-dependent transport system permease family.</text>
</comment>
<dbReference type="SUPFAM" id="SSF161098">
    <property type="entry name" value="MetI-like"/>
    <property type="match status" value="1"/>
</dbReference>
<evidence type="ECO:0000256" key="5">
    <source>
        <dbReference type="ARBA" id="ARBA00022989"/>
    </source>
</evidence>
<proteinExistence type="inferred from homology"/>
<dbReference type="AlphaFoldDB" id="G5ICD4"/>
<evidence type="ECO:0000256" key="1">
    <source>
        <dbReference type="ARBA" id="ARBA00004651"/>
    </source>
</evidence>
<organism evidence="9 10">
    <name type="scientific">Hungatella hathewayi WAL-18680</name>
    <dbReference type="NCBI Taxonomy" id="742737"/>
    <lineage>
        <taxon>Bacteria</taxon>
        <taxon>Bacillati</taxon>
        <taxon>Bacillota</taxon>
        <taxon>Clostridia</taxon>
        <taxon>Lachnospirales</taxon>
        <taxon>Lachnospiraceae</taxon>
        <taxon>Hungatella</taxon>
    </lineage>
</organism>
<dbReference type="HOGENOM" id="CLU_016047_1_1_9"/>
<keyword evidence="5 7" id="KW-1133">Transmembrane helix</keyword>
<dbReference type="Pfam" id="PF00528">
    <property type="entry name" value="BPD_transp_1"/>
    <property type="match status" value="1"/>
</dbReference>
<feature type="transmembrane region" description="Helical" evidence="7">
    <location>
        <begin position="114"/>
        <end position="134"/>
    </location>
</feature>
<evidence type="ECO:0000259" key="8">
    <source>
        <dbReference type="PROSITE" id="PS50928"/>
    </source>
</evidence>
<keyword evidence="3" id="KW-1003">Cell membrane</keyword>
<name>G5ICD4_9FIRM</name>
<keyword evidence="2 7" id="KW-0813">Transport</keyword>
<feature type="transmembrane region" description="Helical" evidence="7">
    <location>
        <begin position="146"/>
        <end position="166"/>
    </location>
</feature>
<feature type="domain" description="ABC transmembrane type-1" evidence="8">
    <location>
        <begin position="77"/>
        <end position="266"/>
    </location>
</feature>
<accession>G5ICD4</accession>
<feature type="transmembrane region" description="Helical" evidence="7">
    <location>
        <begin position="12"/>
        <end position="35"/>
    </location>
</feature>
<reference evidence="9 10" key="1">
    <citation type="submission" date="2011-08" db="EMBL/GenBank/DDBJ databases">
        <title>The Genome Sequence of Clostridium hathewayi WAL-18680.</title>
        <authorList>
            <consortium name="The Broad Institute Genome Sequencing Platform"/>
            <person name="Earl A."/>
            <person name="Ward D."/>
            <person name="Feldgarden M."/>
            <person name="Gevers D."/>
            <person name="Finegold S.M."/>
            <person name="Summanen P.H."/>
            <person name="Molitoris D.R."/>
            <person name="Song M."/>
            <person name="Daigneault M."/>
            <person name="Allen-Vercoe E."/>
            <person name="Young S.K."/>
            <person name="Zeng Q."/>
            <person name="Gargeya S."/>
            <person name="Fitzgerald M."/>
            <person name="Haas B."/>
            <person name="Abouelleil A."/>
            <person name="Alvarado L."/>
            <person name="Arachchi H.M."/>
            <person name="Berlin A."/>
            <person name="Brown A."/>
            <person name="Chapman S.B."/>
            <person name="Chen Z."/>
            <person name="Dunbar C."/>
            <person name="Freedman E."/>
            <person name="Gearin G."/>
            <person name="Gellesch M."/>
            <person name="Goldberg J."/>
            <person name="Griggs A."/>
            <person name="Gujja S."/>
            <person name="Heiman D."/>
            <person name="Howarth C."/>
            <person name="Larson L."/>
            <person name="Lui A."/>
            <person name="MacDonald P.J.P."/>
            <person name="Montmayeur A."/>
            <person name="Murphy C."/>
            <person name="Neiman D."/>
            <person name="Pearson M."/>
            <person name="Priest M."/>
            <person name="Roberts A."/>
            <person name="Saif S."/>
            <person name="Shea T."/>
            <person name="Shenoy N."/>
            <person name="Sisk P."/>
            <person name="Stolte C."/>
            <person name="Sykes S."/>
            <person name="Wortman J."/>
            <person name="Nusbaum C."/>
            <person name="Birren B."/>
        </authorList>
    </citation>
    <scope>NUCLEOTIDE SEQUENCE [LARGE SCALE GENOMIC DNA]</scope>
    <source>
        <strain evidence="9 10">WAL-18680</strain>
    </source>
</reference>
<evidence type="ECO:0000256" key="6">
    <source>
        <dbReference type="ARBA" id="ARBA00023136"/>
    </source>
</evidence>
<keyword evidence="6 7" id="KW-0472">Membrane</keyword>
<keyword evidence="10" id="KW-1185">Reference proteome</keyword>
<evidence type="ECO:0000256" key="4">
    <source>
        <dbReference type="ARBA" id="ARBA00022692"/>
    </source>
</evidence>
<evidence type="ECO:0000256" key="3">
    <source>
        <dbReference type="ARBA" id="ARBA00022475"/>
    </source>
</evidence>
<dbReference type="RefSeq" id="WP_006779147.1">
    <property type="nucleotide sequence ID" value="NZ_CP040506.1"/>
</dbReference>
<dbReference type="PANTHER" id="PTHR43744">
    <property type="entry name" value="ABC TRANSPORTER PERMEASE PROTEIN MG189-RELATED-RELATED"/>
    <property type="match status" value="1"/>
</dbReference>
<evidence type="ECO:0000313" key="10">
    <source>
        <dbReference type="Proteomes" id="UP000005384"/>
    </source>
</evidence>
<dbReference type="GO" id="GO:0055085">
    <property type="term" value="P:transmembrane transport"/>
    <property type="evidence" value="ECO:0007669"/>
    <property type="project" value="InterPro"/>
</dbReference>
<dbReference type="GO" id="GO:0005886">
    <property type="term" value="C:plasma membrane"/>
    <property type="evidence" value="ECO:0007669"/>
    <property type="project" value="UniProtKB-SubCell"/>
</dbReference>
<sequence>MERKRELKPKKVLWEMFLYAALALGAVTSLLPFLWMLSGSLKSNNELFAWPIQWIPANPRFQNFKDVLTQIPFVTYFLNTLKLSVINTSLQVITCSLAAYAFSKIEFPGRDKLFLVYLGTMMVPFHVTMIPQYMIMNQLKLTNTHLALILIQAFSPFGVFLLRQFFVSIPGELSEAARIDGCSEFMILFRIILPLAKGALATLITFTFTFVWNDYLGPMIYLHKDSIRTIQIGLRVFQTTNGVEYNLILAGTVMGLLPLLIVYFTCQKYFTQSVTATGLKG</sequence>
<comment type="caution">
    <text evidence="9">The sequence shown here is derived from an EMBL/GenBank/DDBJ whole genome shotgun (WGS) entry which is preliminary data.</text>
</comment>